<feature type="compositionally biased region" description="Gly residues" evidence="1">
    <location>
        <begin position="66"/>
        <end position="75"/>
    </location>
</feature>
<feature type="compositionally biased region" description="Low complexity" evidence="1">
    <location>
        <begin position="56"/>
        <end position="65"/>
    </location>
</feature>
<dbReference type="Proteomes" id="UP001138793">
    <property type="component" value="Unassembled WGS sequence"/>
</dbReference>
<feature type="region of interest" description="Disordered" evidence="1">
    <location>
        <begin position="20"/>
        <end position="110"/>
    </location>
</feature>
<organism evidence="2 3">
    <name type="scientific">Oceanobacillus polygoni</name>
    <dbReference type="NCBI Taxonomy" id="1235259"/>
    <lineage>
        <taxon>Bacteria</taxon>
        <taxon>Bacillati</taxon>
        <taxon>Bacillota</taxon>
        <taxon>Bacilli</taxon>
        <taxon>Bacillales</taxon>
        <taxon>Bacillaceae</taxon>
        <taxon>Oceanobacillus</taxon>
    </lineage>
</organism>
<proteinExistence type="predicted"/>
<feature type="compositionally biased region" description="Gly residues" evidence="1">
    <location>
        <begin position="101"/>
        <end position="110"/>
    </location>
</feature>
<gene>
    <name evidence="2" type="ORF">J2Z64_001304</name>
</gene>
<reference evidence="2" key="1">
    <citation type="submission" date="2021-03" db="EMBL/GenBank/DDBJ databases">
        <title>Genomic Encyclopedia of Type Strains, Phase IV (KMG-IV): sequencing the most valuable type-strain genomes for metagenomic binning, comparative biology and taxonomic classification.</title>
        <authorList>
            <person name="Goeker M."/>
        </authorList>
    </citation>
    <scope>NUCLEOTIDE SEQUENCE</scope>
    <source>
        <strain evidence="2">DSM 107338</strain>
    </source>
</reference>
<protein>
    <submittedName>
        <fullName evidence="2">Uncharacterized protein</fullName>
    </submittedName>
</protein>
<name>A0A9X0YQX8_9BACI</name>
<sequence length="110" mass="11376">MAYFNYNQPFGGYRQGPMVCFPVQGQEGDDESNQGGLQGEINMPDGSTQSVVCFPSSQPQAEGQSQQGGGQGESGGQEQQGNGEGQGQGGMPTPQDILGQFGQGGNEGQQ</sequence>
<dbReference type="AlphaFoldDB" id="A0A9X0YQX8"/>
<comment type="caution">
    <text evidence="2">The sequence shown here is derived from an EMBL/GenBank/DDBJ whole genome shotgun (WGS) entry which is preliminary data.</text>
</comment>
<evidence type="ECO:0000313" key="3">
    <source>
        <dbReference type="Proteomes" id="UP001138793"/>
    </source>
</evidence>
<evidence type="ECO:0000313" key="2">
    <source>
        <dbReference type="EMBL" id="MBP2077073.1"/>
    </source>
</evidence>
<dbReference type="RefSeq" id="WP_149472895.1">
    <property type="nucleotide sequence ID" value="NZ_JAGGMB010000003.1"/>
</dbReference>
<evidence type="ECO:0000256" key="1">
    <source>
        <dbReference type="SAM" id="MobiDB-lite"/>
    </source>
</evidence>
<accession>A0A9X0YQX8</accession>
<keyword evidence="3" id="KW-1185">Reference proteome</keyword>
<dbReference type="EMBL" id="JAGGMB010000003">
    <property type="protein sequence ID" value="MBP2077073.1"/>
    <property type="molecule type" value="Genomic_DNA"/>
</dbReference>